<dbReference type="Gene3D" id="3.40.50.150">
    <property type="entry name" value="Vaccinia Virus protein VP39"/>
    <property type="match status" value="1"/>
</dbReference>
<name>A0A178YQD3_SINSA</name>
<dbReference type="GO" id="GO:0008757">
    <property type="term" value="F:S-adenosylmethionine-dependent methyltransferase activity"/>
    <property type="evidence" value="ECO:0007669"/>
    <property type="project" value="InterPro"/>
</dbReference>
<dbReference type="EMBL" id="LNQB01000053">
    <property type="protein sequence ID" value="OAP49607.1"/>
    <property type="molecule type" value="Genomic_DNA"/>
</dbReference>
<organism evidence="2 3">
    <name type="scientific">Sinorhizobium saheli</name>
    <dbReference type="NCBI Taxonomy" id="36856"/>
    <lineage>
        <taxon>Bacteria</taxon>
        <taxon>Pseudomonadati</taxon>
        <taxon>Pseudomonadota</taxon>
        <taxon>Alphaproteobacteria</taxon>
        <taxon>Hyphomicrobiales</taxon>
        <taxon>Rhizobiaceae</taxon>
        <taxon>Sinorhizobium/Ensifer group</taxon>
        <taxon>Sinorhizobium</taxon>
    </lineage>
</organism>
<dbReference type="AlphaFoldDB" id="A0A178YQD3"/>
<dbReference type="InterPro" id="IPR013216">
    <property type="entry name" value="Methyltransf_11"/>
</dbReference>
<protein>
    <recommendedName>
        <fullName evidence="1">Methyltransferase type 11 domain-containing protein</fullName>
    </recommendedName>
</protein>
<gene>
    <name evidence="2" type="ORF">ATB98_05835</name>
</gene>
<dbReference type="STRING" id="36856.ATB98_05835"/>
<dbReference type="Pfam" id="PF08241">
    <property type="entry name" value="Methyltransf_11"/>
    <property type="match status" value="1"/>
</dbReference>
<reference evidence="2 3" key="1">
    <citation type="submission" date="2015-11" db="EMBL/GenBank/DDBJ databases">
        <title>Ensifer anhuiense sp. nov., an effective nitrogen fixation bacterium with Glycine soja.</title>
        <authorList>
            <person name="Yan H."/>
            <person name="Chen W."/>
        </authorList>
    </citation>
    <scope>NUCLEOTIDE SEQUENCE [LARGE SCALE GENOMIC DNA]</scope>
    <source>
        <strain evidence="2 3">LMG 7837</strain>
    </source>
</reference>
<proteinExistence type="predicted"/>
<dbReference type="RefSeq" id="WP_066869196.1">
    <property type="nucleotide sequence ID" value="NZ_LNQB01000053.1"/>
</dbReference>
<dbReference type="SUPFAM" id="SSF53335">
    <property type="entry name" value="S-adenosyl-L-methionine-dependent methyltransferases"/>
    <property type="match status" value="1"/>
</dbReference>
<comment type="caution">
    <text evidence="2">The sequence shown here is derived from an EMBL/GenBank/DDBJ whole genome shotgun (WGS) entry which is preliminary data.</text>
</comment>
<sequence length="270" mass="29432">MTLPSYAMNQAAFPEMYERWLVRPLFRPWAEMTLEDLGLSSGDRVLDIACGTGIVARVAEERLGDAGYNIVGIDISSDMLAVARAVAPRIDWRTGNASALPLRDAEQFDVVVCQQGMQFFPDKTAAAAQMRGALAKGGRLAVATWRSDNEIPFFRDLRRVAERHLGAIIDQRYSFGDAAVLEALLRGAGFDGVHSRKISRTIRFTDGAPFLRLNTMALVGMSAAGKAMADEERKRIVEEIVSESAPALQQYSDGSGLAFELSTNLATARG</sequence>
<evidence type="ECO:0000313" key="2">
    <source>
        <dbReference type="EMBL" id="OAP49607.1"/>
    </source>
</evidence>
<dbReference type="PANTHER" id="PTHR43591">
    <property type="entry name" value="METHYLTRANSFERASE"/>
    <property type="match status" value="1"/>
</dbReference>
<keyword evidence="3" id="KW-1185">Reference proteome</keyword>
<dbReference type="CDD" id="cd02440">
    <property type="entry name" value="AdoMet_MTases"/>
    <property type="match status" value="1"/>
</dbReference>
<evidence type="ECO:0000313" key="3">
    <source>
        <dbReference type="Proteomes" id="UP000078507"/>
    </source>
</evidence>
<dbReference type="Proteomes" id="UP000078507">
    <property type="component" value="Unassembled WGS sequence"/>
</dbReference>
<dbReference type="InterPro" id="IPR029063">
    <property type="entry name" value="SAM-dependent_MTases_sf"/>
</dbReference>
<evidence type="ECO:0000259" key="1">
    <source>
        <dbReference type="Pfam" id="PF08241"/>
    </source>
</evidence>
<feature type="domain" description="Methyltransferase type 11" evidence="1">
    <location>
        <begin position="46"/>
        <end position="141"/>
    </location>
</feature>
<accession>A0A178YQD3</accession>
<dbReference type="PANTHER" id="PTHR43591:SF24">
    <property type="entry name" value="2-METHOXY-6-POLYPRENYL-1,4-BENZOQUINOL METHYLASE, MITOCHONDRIAL"/>
    <property type="match status" value="1"/>
</dbReference>